<evidence type="ECO:0000313" key="2">
    <source>
        <dbReference type="Ensembl" id="ENSCCRP00010077508.1"/>
    </source>
</evidence>
<dbReference type="InterPro" id="IPR003599">
    <property type="entry name" value="Ig_sub"/>
</dbReference>
<dbReference type="InterPro" id="IPR013106">
    <property type="entry name" value="Ig_V-set"/>
</dbReference>
<dbReference type="PANTHER" id="PTHR21063">
    <property type="entry name" value="LFA-3"/>
    <property type="match status" value="1"/>
</dbReference>
<proteinExistence type="predicted"/>
<dbReference type="Proteomes" id="UP000694427">
    <property type="component" value="Unplaced"/>
</dbReference>
<dbReference type="SMART" id="SM00409">
    <property type="entry name" value="IG"/>
    <property type="match status" value="2"/>
</dbReference>
<dbReference type="PROSITE" id="PS50835">
    <property type="entry name" value="IG_LIKE"/>
    <property type="match status" value="1"/>
</dbReference>
<keyword evidence="3" id="KW-1185">Reference proteome</keyword>
<dbReference type="Gene3D" id="2.60.40.10">
    <property type="entry name" value="Immunoglobulins"/>
    <property type="match status" value="3"/>
</dbReference>
<evidence type="ECO:0000313" key="3">
    <source>
        <dbReference type="Proteomes" id="UP000694427"/>
    </source>
</evidence>
<feature type="domain" description="Ig-like" evidence="1">
    <location>
        <begin position="131"/>
        <end position="218"/>
    </location>
</feature>
<reference evidence="2" key="2">
    <citation type="submission" date="2025-09" db="UniProtKB">
        <authorList>
            <consortium name="Ensembl"/>
        </authorList>
    </citation>
    <scope>IDENTIFICATION</scope>
</reference>
<dbReference type="Ensembl" id="ENSCCRT00010086019.1">
    <property type="protein sequence ID" value="ENSCCRP00010077508.1"/>
    <property type="gene ID" value="ENSCCRG00010033898.1"/>
</dbReference>
<evidence type="ECO:0000259" key="1">
    <source>
        <dbReference type="PROSITE" id="PS50835"/>
    </source>
</evidence>
<organism evidence="2 3">
    <name type="scientific">Cyprinus carpio</name>
    <name type="common">Common carp</name>
    <dbReference type="NCBI Taxonomy" id="7962"/>
    <lineage>
        <taxon>Eukaryota</taxon>
        <taxon>Metazoa</taxon>
        <taxon>Chordata</taxon>
        <taxon>Craniata</taxon>
        <taxon>Vertebrata</taxon>
        <taxon>Euteleostomi</taxon>
        <taxon>Actinopterygii</taxon>
        <taxon>Neopterygii</taxon>
        <taxon>Teleostei</taxon>
        <taxon>Ostariophysi</taxon>
        <taxon>Cypriniformes</taxon>
        <taxon>Cyprinidae</taxon>
        <taxon>Cyprininae</taxon>
        <taxon>Cyprinus</taxon>
    </lineage>
</organism>
<dbReference type="SUPFAM" id="SSF48726">
    <property type="entry name" value="Immunoglobulin"/>
    <property type="match status" value="3"/>
</dbReference>
<accession>A0A8C1ML38</accession>
<name>A0A8C1ML38_CYPCA</name>
<reference evidence="2" key="1">
    <citation type="submission" date="2025-08" db="UniProtKB">
        <authorList>
            <consortium name="Ensembl"/>
        </authorList>
    </citation>
    <scope>IDENTIFICATION</scope>
</reference>
<dbReference type="PANTHER" id="PTHR21063:SF4">
    <property type="entry name" value="CD48 ANTIGEN-RELATED"/>
    <property type="match status" value="1"/>
</dbReference>
<dbReference type="Pfam" id="PF07686">
    <property type="entry name" value="V-set"/>
    <property type="match status" value="1"/>
</dbReference>
<dbReference type="AlphaFoldDB" id="A0A8C1ML38"/>
<dbReference type="InterPro" id="IPR013783">
    <property type="entry name" value="Ig-like_fold"/>
</dbReference>
<dbReference type="InterPro" id="IPR036179">
    <property type="entry name" value="Ig-like_dom_sf"/>
</dbReference>
<sequence>MKLKLTTFVNNQSYLKVFICDKPCFCLFSMCVFGAAEAGKSVSVTEGDSVTLESGLTEINKNRIQWETETEMSLKSLIAGINGAAGTFSTFDVDDGRFKDRLKLDHQTGSLTITNTTTKHTGLYILRLTKQSFVLSNSSQCSSSSSSSSYCSLVCSVVNVSHVTLSWYKGNSLLSSISVSDLSISLSLPLEVEYQDKNSYSCVLNNPSSKQTQHLDITQLCHTCSGSAVLILELILGIYWAYKGVILKSLTMTNSVCVCSSGVFADSDAVKSVSVMQGDSVSLQTNTELQTDDVIMWSFGQFLETRIAEFNKYFERFSTYDVLDGRFRDRLKLDHQTGSLTITNTRTTDSGLYGVEIIRNTTVILYRFNLTVSGKSRLQCHLCCQFS</sequence>
<protein>
    <recommendedName>
        <fullName evidence="1">Ig-like domain-containing protein</fullName>
    </recommendedName>
</protein>
<dbReference type="InterPro" id="IPR007110">
    <property type="entry name" value="Ig-like_dom"/>
</dbReference>